<dbReference type="AlphaFoldDB" id="A0A399NNT7"/>
<protein>
    <submittedName>
        <fullName evidence="3">HD domain-containing protein</fullName>
    </submittedName>
</protein>
<gene>
    <name evidence="3" type="ORF">DZF96_14435</name>
</gene>
<proteinExistence type="predicted"/>
<reference evidence="3 4" key="1">
    <citation type="submission" date="2018-08" db="EMBL/GenBank/DDBJ databases">
        <title>Genome Sequence of Clavibacter michiganensis Subspecies type strains, and the Atypical Peach-Colored Strains Isolated from Tomato.</title>
        <authorList>
            <person name="Osdaghi E."/>
            <person name="Portier P."/>
            <person name="Briand M."/>
            <person name="Jacques M.-A."/>
        </authorList>
    </citation>
    <scope>NUCLEOTIDE SEQUENCE [LARGE SCALE GENOMIC DNA]</scope>
    <source>
        <strain evidence="3 4">CFBP 7493</strain>
    </source>
</reference>
<comment type="caution">
    <text evidence="3">The sequence shown here is derived from an EMBL/GenBank/DDBJ whole genome shotgun (WGS) entry which is preliminary data.</text>
</comment>
<feature type="domain" description="HD" evidence="2">
    <location>
        <begin position="122"/>
        <end position="197"/>
    </location>
</feature>
<dbReference type="Proteomes" id="UP000266298">
    <property type="component" value="Unassembled WGS sequence"/>
</dbReference>
<evidence type="ECO:0000256" key="1">
    <source>
        <dbReference type="SAM" id="MobiDB-lite"/>
    </source>
</evidence>
<dbReference type="Gene3D" id="1.10.3210.10">
    <property type="entry name" value="Hypothetical protein af1432"/>
    <property type="match status" value="1"/>
</dbReference>
<dbReference type="Pfam" id="PF01966">
    <property type="entry name" value="HD"/>
    <property type="match status" value="1"/>
</dbReference>
<accession>A0A399NNT7</accession>
<name>A0A399NNT7_9MICO</name>
<evidence type="ECO:0000313" key="3">
    <source>
        <dbReference type="EMBL" id="RII95397.1"/>
    </source>
</evidence>
<sequence length="396" mass="42762">MDRHPHRPHRAHLRGPPALGLGAGAAGRVGVHPGARGLIVNRDTDGDGARLARENAAGDAVIPRADVPLLGDADTYFDAVWQVQVALTPLEFALLRRPEIRRLFRIVHAGASSIYSVQTYSRLEHSLGLLAVFSVLQPQQPLLRIAALVHDVGHSPLSHSLEHAMGEDHHRVGDRIIRSLAPLLTEHGVDVDDVLASVSGRGPTPLGRPGAMQPDHLESFVRSAHVHGRSRLWPRELLGRVSIVDGQVATDRETATYLIHLAREEATRQTSPQNVAANAAVRGLAAAGLHGSTAAGTGLEAMTDDELWARLLRHPRTGAHAGLLLTTPEAWRADPDTGAPIPVPREGSAAWPSQEITRLYVEPPLVDGRPAALPDEVLRMRERLPLRYRVTGPPVP</sequence>
<feature type="region of interest" description="Disordered" evidence="1">
    <location>
        <begin position="1"/>
        <end position="21"/>
    </location>
</feature>
<feature type="compositionally biased region" description="Basic residues" evidence="1">
    <location>
        <begin position="1"/>
        <end position="13"/>
    </location>
</feature>
<evidence type="ECO:0000259" key="2">
    <source>
        <dbReference type="Pfam" id="PF01966"/>
    </source>
</evidence>
<dbReference type="InterPro" id="IPR003607">
    <property type="entry name" value="HD/PDEase_dom"/>
</dbReference>
<dbReference type="EMBL" id="QWEC01000324">
    <property type="protein sequence ID" value="RII95397.1"/>
    <property type="molecule type" value="Genomic_DNA"/>
</dbReference>
<dbReference type="SUPFAM" id="SSF109604">
    <property type="entry name" value="HD-domain/PDEase-like"/>
    <property type="match status" value="1"/>
</dbReference>
<evidence type="ECO:0000313" key="4">
    <source>
        <dbReference type="Proteomes" id="UP000266298"/>
    </source>
</evidence>
<dbReference type="InterPro" id="IPR006674">
    <property type="entry name" value="HD_domain"/>
</dbReference>
<dbReference type="CDD" id="cd00077">
    <property type="entry name" value="HDc"/>
    <property type="match status" value="1"/>
</dbReference>
<organism evidence="3 4">
    <name type="scientific">Clavibacter michiganensis</name>
    <dbReference type="NCBI Taxonomy" id="28447"/>
    <lineage>
        <taxon>Bacteria</taxon>
        <taxon>Bacillati</taxon>
        <taxon>Actinomycetota</taxon>
        <taxon>Actinomycetes</taxon>
        <taxon>Micrococcales</taxon>
        <taxon>Microbacteriaceae</taxon>
        <taxon>Clavibacter</taxon>
    </lineage>
</organism>